<accession>A0AAV3XV99</accession>
<evidence type="ECO:0000259" key="8">
    <source>
        <dbReference type="PROSITE" id="PS50940"/>
    </source>
</evidence>
<proteinExistence type="predicted"/>
<dbReference type="PANTHER" id="PTHR23301">
    <property type="entry name" value="CHITIN BINDING PERITROPHIN-A"/>
    <property type="match status" value="1"/>
</dbReference>
<feature type="signal peptide" evidence="7">
    <location>
        <begin position="1"/>
        <end position="24"/>
    </location>
</feature>
<evidence type="ECO:0000256" key="1">
    <source>
        <dbReference type="ARBA" id="ARBA00022669"/>
    </source>
</evidence>
<dbReference type="GO" id="GO:0005576">
    <property type="term" value="C:extracellular region"/>
    <property type="evidence" value="ECO:0007669"/>
    <property type="project" value="InterPro"/>
</dbReference>
<protein>
    <submittedName>
        <fullName evidence="9">Chitin binding peritrophin-a</fullName>
    </submittedName>
</protein>
<keyword evidence="5" id="KW-0325">Glycoprotein</keyword>
<evidence type="ECO:0000256" key="6">
    <source>
        <dbReference type="SAM" id="MobiDB-lite"/>
    </source>
</evidence>
<dbReference type="Gene3D" id="2.170.140.10">
    <property type="entry name" value="Chitin binding domain"/>
    <property type="match status" value="1"/>
</dbReference>
<keyword evidence="3" id="KW-0677">Repeat</keyword>
<keyword evidence="4" id="KW-1015">Disulfide bond</keyword>
<dbReference type="InterPro" id="IPR036508">
    <property type="entry name" value="Chitin-bd_dom_sf"/>
</dbReference>
<evidence type="ECO:0000256" key="5">
    <source>
        <dbReference type="ARBA" id="ARBA00023180"/>
    </source>
</evidence>
<dbReference type="Pfam" id="PF01607">
    <property type="entry name" value="CBM_14"/>
    <property type="match status" value="2"/>
</dbReference>
<feature type="domain" description="Chitin-binding type-2" evidence="8">
    <location>
        <begin position="54"/>
        <end position="110"/>
    </location>
</feature>
<reference evidence="9 10" key="1">
    <citation type="journal article" date="2021" name="Elife">
        <title>Chloroplast acquisition without the gene transfer in kleptoplastic sea slugs, Plakobranchus ocellatus.</title>
        <authorList>
            <person name="Maeda T."/>
            <person name="Takahashi S."/>
            <person name="Yoshida T."/>
            <person name="Shimamura S."/>
            <person name="Takaki Y."/>
            <person name="Nagai Y."/>
            <person name="Toyoda A."/>
            <person name="Suzuki Y."/>
            <person name="Arimoto A."/>
            <person name="Ishii H."/>
            <person name="Satoh N."/>
            <person name="Nishiyama T."/>
            <person name="Hasebe M."/>
            <person name="Maruyama T."/>
            <person name="Minagawa J."/>
            <person name="Obokata J."/>
            <person name="Shigenobu S."/>
        </authorList>
    </citation>
    <scope>NUCLEOTIDE SEQUENCE [LARGE SCALE GENOMIC DNA]</scope>
</reference>
<evidence type="ECO:0000256" key="2">
    <source>
        <dbReference type="ARBA" id="ARBA00022729"/>
    </source>
</evidence>
<dbReference type="Proteomes" id="UP000735302">
    <property type="component" value="Unassembled WGS sequence"/>
</dbReference>
<gene>
    <name evidence="9" type="ORF">PoB_000036900</name>
</gene>
<sequence>MVFLTAKISPAVVAVTLLLAVTDAAPREKRQVNNQYPQYQQPQQQQQQFVQNNAFQCPQPDGQFAYTPDCYKFYQCDGGVATITDCQPQLVFNDQRGYCDWPANVPTCPRRNSLQILKQEMNGLCDSNPAGGDPRNTFLVRHPRYCNAFYTCATGYLFGQCSFCPEGAYFNRLAGGCRAIPAGTNESQVCEGTQYVHHTRKIEYVLDAGCWPFANLANPWQALADTIRRTGQNLYNQYTNNNAQPVYNNPNTYPNTNTNSNPNAYPNTYPNTNTNYQG</sequence>
<evidence type="ECO:0000256" key="3">
    <source>
        <dbReference type="ARBA" id="ARBA00022737"/>
    </source>
</evidence>
<dbReference type="SMART" id="SM00494">
    <property type="entry name" value="ChtBD2"/>
    <property type="match status" value="2"/>
</dbReference>
<dbReference type="EMBL" id="BLXT01000045">
    <property type="protein sequence ID" value="GFN73863.1"/>
    <property type="molecule type" value="Genomic_DNA"/>
</dbReference>
<dbReference type="GO" id="GO:0008061">
    <property type="term" value="F:chitin binding"/>
    <property type="evidence" value="ECO:0007669"/>
    <property type="project" value="UniProtKB-KW"/>
</dbReference>
<dbReference type="InterPro" id="IPR051940">
    <property type="entry name" value="Chitin_bind-dev_reg"/>
</dbReference>
<feature type="region of interest" description="Disordered" evidence="6">
    <location>
        <begin position="241"/>
        <end position="278"/>
    </location>
</feature>
<dbReference type="PANTHER" id="PTHR23301:SF0">
    <property type="entry name" value="CHITIN-BINDING TYPE-2 DOMAIN-CONTAINING PROTEIN-RELATED"/>
    <property type="match status" value="1"/>
</dbReference>
<name>A0AAV3XV99_9GAST</name>
<keyword evidence="2 7" id="KW-0732">Signal</keyword>
<dbReference type="AlphaFoldDB" id="A0AAV3XV99"/>
<evidence type="ECO:0000256" key="4">
    <source>
        <dbReference type="ARBA" id="ARBA00023157"/>
    </source>
</evidence>
<feature type="chain" id="PRO_5043875931" evidence="7">
    <location>
        <begin position="25"/>
        <end position="278"/>
    </location>
</feature>
<dbReference type="InterPro" id="IPR002557">
    <property type="entry name" value="Chitin-bd_dom"/>
</dbReference>
<dbReference type="PROSITE" id="PS50940">
    <property type="entry name" value="CHIT_BIND_II"/>
    <property type="match status" value="2"/>
</dbReference>
<keyword evidence="10" id="KW-1185">Reference proteome</keyword>
<organism evidence="9 10">
    <name type="scientific">Plakobranchus ocellatus</name>
    <dbReference type="NCBI Taxonomy" id="259542"/>
    <lineage>
        <taxon>Eukaryota</taxon>
        <taxon>Metazoa</taxon>
        <taxon>Spiralia</taxon>
        <taxon>Lophotrochozoa</taxon>
        <taxon>Mollusca</taxon>
        <taxon>Gastropoda</taxon>
        <taxon>Heterobranchia</taxon>
        <taxon>Euthyneura</taxon>
        <taxon>Panpulmonata</taxon>
        <taxon>Sacoglossa</taxon>
        <taxon>Placobranchoidea</taxon>
        <taxon>Plakobranchidae</taxon>
        <taxon>Plakobranchus</taxon>
    </lineage>
</organism>
<comment type="caution">
    <text evidence="9">The sequence shown here is derived from an EMBL/GenBank/DDBJ whole genome shotgun (WGS) entry which is preliminary data.</text>
</comment>
<evidence type="ECO:0000313" key="10">
    <source>
        <dbReference type="Proteomes" id="UP000735302"/>
    </source>
</evidence>
<evidence type="ECO:0000313" key="9">
    <source>
        <dbReference type="EMBL" id="GFN73863.1"/>
    </source>
</evidence>
<feature type="domain" description="Chitin-binding type-2" evidence="8">
    <location>
        <begin position="122"/>
        <end position="192"/>
    </location>
</feature>
<evidence type="ECO:0000256" key="7">
    <source>
        <dbReference type="SAM" id="SignalP"/>
    </source>
</evidence>
<keyword evidence="1" id="KW-0147">Chitin-binding</keyword>
<dbReference type="SUPFAM" id="SSF57625">
    <property type="entry name" value="Invertebrate chitin-binding proteins"/>
    <property type="match status" value="2"/>
</dbReference>